<keyword evidence="4 7" id="KW-0732">Signal</keyword>
<evidence type="ECO:0000256" key="3">
    <source>
        <dbReference type="ARBA" id="ARBA00022448"/>
    </source>
</evidence>
<reference evidence="8 9" key="1">
    <citation type="submission" date="2016-06" db="EMBL/GenBank/DDBJ databases">
        <title>Draft genome of Moraxella atlantae CCUG 59586.</title>
        <authorList>
            <person name="Salva-Serra F."/>
            <person name="Engstrom-Jakobsson H."/>
            <person name="Thorell K."/>
            <person name="Gonzales-Siles L."/>
            <person name="Karlsson R."/>
            <person name="Boulund F."/>
            <person name="Engstrand L."/>
            <person name="Kristiansson E."/>
            <person name="Moore E."/>
        </authorList>
    </citation>
    <scope>NUCLEOTIDE SEQUENCE [LARGE SCALE GENOMIC DNA]</scope>
    <source>
        <strain evidence="8 9">CCUG 59586</strain>
    </source>
</reference>
<comment type="subcellular location">
    <subcellularLocation>
        <location evidence="1">Periplasm</location>
    </subcellularLocation>
</comment>
<evidence type="ECO:0000313" key="8">
    <source>
        <dbReference type="EMBL" id="OBX77142.1"/>
    </source>
</evidence>
<dbReference type="Pfam" id="PF13531">
    <property type="entry name" value="SBP_bac_11"/>
    <property type="match status" value="1"/>
</dbReference>
<evidence type="ECO:0000256" key="5">
    <source>
        <dbReference type="ARBA" id="ARBA00022764"/>
    </source>
</evidence>
<evidence type="ECO:0000256" key="2">
    <source>
        <dbReference type="ARBA" id="ARBA00006099"/>
    </source>
</evidence>
<dbReference type="RefSeq" id="WP_067337983.1">
    <property type="nucleotide sequence ID" value="NZ_LZNA01000053.1"/>
</dbReference>
<dbReference type="GO" id="GO:0140104">
    <property type="term" value="F:molecular carrier activity"/>
    <property type="evidence" value="ECO:0007669"/>
    <property type="project" value="InterPro"/>
</dbReference>
<evidence type="ECO:0000256" key="4">
    <source>
        <dbReference type="ARBA" id="ARBA00022729"/>
    </source>
</evidence>
<comment type="caution">
    <text evidence="8">The sequence shown here is derived from an EMBL/GenBank/DDBJ whole genome shotgun (WGS) entry which is preliminary data.</text>
</comment>
<dbReference type="GO" id="GO:0042597">
    <property type="term" value="C:periplasmic space"/>
    <property type="evidence" value="ECO:0007669"/>
    <property type="project" value="UniProtKB-SubCell"/>
</dbReference>
<dbReference type="PANTHER" id="PTHR30368:SF2">
    <property type="entry name" value="SULFATE-BINDING PROTEIN"/>
    <property type="match status" value="1"/>
</dbReference>
<protein>
    <submittedName>
        <fullName evidence="8">Sulfate ABC transporter substrate-binding protein</fullName>
    </submittedName>
</protein>
<dbReference type="Proteomes" id="UP000092616">
    <property type="component" value="Unassembled WGS sequence"/>
</dbReference>
<organism evidence="8 9">
    <name type="scientific">Faucicola atlantae</name>
    <dbReference type="NCBI Taxonomy" id="34059"/>
    <lineage>
        <taxon>Bacteria</taxon>
        <taxon>Pseudomonadati</taxon>
        <taxon>Pseudomonadota</taxon>
        <taxon>Gammaproteobacteria</taxon>
        <taxon>Moraxellales</taxon>
        <taxon>Moraxellaceae</taxon>
        <taxon>Faucicola</taxon>
    </lineage>
</organism>
<evidence type="ECO:0000256" key="1">
    <source>
        <dbReference type="ARBA" id="ARBA00004418"/>
    </source>
</evidence>
<evidence type="ECO:0000256" key="7">
    <source>
        <dbReference type="SAM" id="SignalP"/>
    </source>
</evidence>
<evidence type="ECO:0000256" key="6">
    <source>
        <dbReference type="SAM" id="MobiDB-lite"/>
    </source>
</evidence>
<dbReference type="NCBIfam" id="TIGR00971">
    <property type="entry name" value="3a0106s03"/>
    <property type="match status" value="1"/>
</dbReference>
<evidence type="ECO:0000313" key="9">
    <source>
        <dbReference type="Proteomes" id="UP000092616"/>
    </source>
</evidence>
<proteinExistence type="inferred from homology"/>
<dbReference type="NCBIfam" id="NF008022">
    <property type="entry name" value="PRK10752.1"/>
    <property type="match status" value="1"/>
</dbReference>
<dbReference type="PANTHER" id="PTHR30368">
    <property type="entry name" value="SULFATE-BINDING PROTEIN"/>
    <property type="match status" value="1"/>
</dbReference>
<keyword evidence="3" id="KW-0813">Transport</keyword>
<feature type="compositionally biased region" description="Low complexity" evidence="6">
    <location>
        <begin position="48"/>
        <end position="64"/>
    </location>
</feature>
<sequence length="382" mass="41549">MRSHPVSLRSIFSTTLTKPLLGLTALSLGALALTGCPRAPTQRAADNAATQTASQIATSDTTTASTNPNEILNVSYDVSRDLYKKYNDWFNQQYKTQHSTAISIKQSHGGSSKQALSVANGLPADVVTMNQGSDIAMLVKKGLIDPNWQTALPNQAVPYTTTMVLLVRKDNPKQIKDWNDLARDGVSVVIANPKTSGTARYGVLAAYGYALKHGDEKAAQQTLRQILSHVATYDSGARAATTTFAQRQIGDVLITTENEAHISQQQFANDGLQIVYPSYSVRINNPVAVVTAVTDKRGTTQLAHDYLAGLWSKPAQTLMAEEYLRPVDAEVLAKFRDRFPDIATFDANETFGDWDTIMDKYFKDGALFDQLANPASLASATK</sequence>
<dbReference type="EMBL" id="LZNA01000053">
    <property type="protein sequence ID" value="OBX77142.1"/>
    <property type="molecule type" value="Genomic_DNA"/>
</dbReference>
<dbReference type="Gene3D" id="3.40.190.10">
    <property type="entry name" value="Periplasmic binding protein-like II"/>
    <property type="match status" value="2"/>
</dbReference>
<dbReference type="CDD" id="cd01005">
    <property type="entry name" value="PBP2_CysP"/>
    <property type="match status" value="1"/>
</dbReference>
<keyword evidence="5" id="KW-0574">Periplasm</keyword>
<feature type="signal peptide" evidence="7">
    <location>
        <begin position="1"/>
        <end position="32"/>
    </location>
</feature>
<dbReference type="PROSITE" id="PS00757">
    <property type="entry name" value="PROK_SULFATE_BIND_2"/>
    <property type="match status" value="1"/>
</dbReference>
<gene>
    <name evidence="8" type="ORF">A9306_09850</name>
</gene>
<keyword evidence="9" id="KW-1185">Reference proteome</keyword>
<dbReference type="AlphaFoldDB" id="A0A1B8QBT1"/>
<comment type="similarity">
    <text evidence="2">Belongs to the prokaryotic sulfate-binding protein family.</text>
</comment>
<dbReference type="GO" id="GO:1902358">
    <property type="term" value="P:sulfate transmembrane transport"/>
    <property type="evidence" value="ECO:0007669"/>
    <property type="project" value="InterPro"/>
</dbReference>
<name>A0A1B8QBT1_9GAMM</name>
<dbReference type="InterPro" id="IPR034408">
    <property type="entry name" value="Sulphate/thiosulphate_BS"/>
</dbReference>
<accession>A0A1B8QBT1</accession>
<dbReference type="GO" id="GO:1901681">
    <property type="term" value="F:sulfur compound binding"/>
    <property type="evidence" value="ECO:0007669"/>
    <property type="project" value="InterPro"/>
</dbReference>
<dbReference type="InterPro" id="IPR005669">
    <property type="entry name" value="Thiosulph/SO4-bd"/>
</dbReference>
<dbReference type="SUPFAM" id="SSF53850">
    <property type="entry name" value="Periplasmic binding protein-like II"/>
    <property type="match status" value="1"/>
</dbReference>
<feature type="region of interest" description="Disordered" evidence="6">
    <location>
        <begin position="43"/>
        <end position="64"/>
    </location>
</feature>
<feature type="chain" id="PRO_5008612281" evidence="7">
    <location>
        <begin position="33"/>
        <end position="382"/>
    </location>
</feature>